<dbReference type="InterPro" id="IPR025072">
    <property type="entry name" value="Fur_reg_FbpA"/>
</dbReference>
<dbReference type="OrthoDB" id="2972281at2"/>
<evidence type="ECO:0000313" key="4">
    <source>
        <dbReference type="Proteomes" id="UP000182836"/>
    </source>
</evidence>
<dbReference type="Pfam" id="PF13076">
    <property type="entry name" value="Fur_reg_FbpA"/>
    <property type="match status" value="1"/>
</dbReference>
<proteinExistence type="predicted"/>
<dbReference type="EMBL" id="FNED01000002">
    <property type="protein sequence ID" value="SDI20322.1"/>
    <property type="molecule type" value="Genomic_DNA"/>
</dbReference>
<dbReference type="EMBL" id="LGUG01000004">
    <property type="protein sequence ID" value="KON96445.1"/>
    <property type="molecule type" value="Genomic_DNA"/>
</dbReference>
<gene>
    <name evidence="1" type="ORF">AF333_14135</name>
    <name evidence="2" type="ORF">SAMN04487909_102101</name>
</gene>
<dbReference type="PATRIC" id="fig|47500.8.peg.1616"/>
<name>A0A0D1Y334_ANEMI</name>
<dbReference type="Proteomes" id="UP000037269">
    <property type="component" value="Unassembled WGS sequence"/>
</dbReference>
<evidence type="ECO:0000313" key="3">
    <source>
        <dbReference type="Proteomes" id="UP000037269"/>
    </source>
</evidence>
<keyword evidence="3" id="KW-1185">Reference proteome</keyword>
<dbReference type="AlphaFoldDB" id="A0A0D1Y334"/>
<protein>
    <submittedName>
        <fullName evidence="2">Fur-regulated basic protein A</fullName>
    </submittedName>
</protein>
<evidence type="ECO:0000313" key="1">
    <source>
        <dbReference type="EMBL" id="KON96445.1"/>
    </source>
</evidence>
<dbReference type="Proteomes" id="UP000182836">
    <property type="component" value="Unassembled WGS sequence"/>
</dbReference>
<accession>A0A0D1Y334</accession>
<sequence>MNGIRETLQEKLIEQGIFKIGDRHFYECSFDELVRYYRRHAKETEEWQTVKSARYEMSGEKYKKSRNMF</sequence>
<evidence type="ECO:0000313" key="2">
    <source>
        <dbReference type="EMBL" id="SDI20322.1"/>
    </source>
</evidence>
<dbReference type="GeneID" id="42306313"/>
<reference evidence="1 3" key="1">
    <citation type="submission" date="2015-07" db="EMBL/GenBank/DDBJ databases">
        <title>Fjat-14205 dsm 2895.</title>
        <authorList>
            <person name="Liu B."/>
            <person name="Wang J."/>
            <person name="Zhu Y."/>
            <person name="Liu G."/>
            <person name="Chen Q."/>
            <person name="Chen Z."/>
            <person name="Lan J."/>
            <person name="Che J."/>
            <person name="Ge C."/>
            <person name="Shi H."/>
            <person name="Pan Z."/>
            <person name="Liu X."/>
        </authorList>
    </citation>
    <scope>NUCLEOTIDE SEQUENCE [LARGE SCALE GENOMIC DNA]</scope>
    <source>
        <strain evidence="1 3">DSM 2895</strain>
    </source>
</reference>
<reference evidence="2 4" key="2">
    <citation type="submission" date="2016-10" db="EMBL/GenBank/DDBJ databases">
        <authorList>
            <person name="de Groot N.N."/>
        </authorList>
    </citation>
    <scope>NUCLEOTIDE SEQUENCE [LARGE SCALE GENOMIC DNA]</scope>
    <source>
        <strain evidence="2 4">DSM 2895</strain>
    </source>
</reference>
<dbReference type="RefSeq" id="WP_043064128.1">
    <property type="nucleotide sequence ID" value="NZ_BJOA01000014.1"/>
</dbReference>
<organism evidence="1 3">
    <name type="scientific">Aneurinibacillus migulanus</name>
    <name type="common">Bacillus migulanus</name>
    <dbReference type="NCBI Taxonomy" id="47500"/>
    <lineage>
        <taxon>Bacteria</taxon>
        <taxon>Bacillati</taxon>
        <taxon>Bacillota</taxon>
        <taxon>Bacilli</taxon>
        <taxon>Bacillales</taxon>
        <taxon>Paenibacillaceae</taxon>
        <taxon>Aneurinibacillus group</taxon>
        <taxon>Aneurinibacillus</taxon>
    </lineage>
</organism>